<dbReference type="Gene3D" id="2.170.130.10">
    <property type="entry name" value="TonB-dependent receptor, plug domain"/>
    <property type="match status" value="1"/>
</dbReference>
<keyword evidence="3" id="KW-0410">Iron transport</keyword>
<name>A0A1G7BFT6_9PROT</name>
<evidence type="ECO:0000256" key="5">
    <source>
        <dbReference type="ARBA" id="ARBA00023136"/>
    </source>
</evidence>
<comment type="similarity">
    <text evidence="7">Belongs to the TonB-dependent receptor family.</text>
</comment>
<accession>A0A1G7BFT6</accession>
<dbReference type="AlphaFoldDB" id="A0A1G7BFT6"/>
<keyword evidence="4" id="KW-0408">Iron</keyword>
<dbReference type="InterPro" id="IPR011662">
    <property type="entry name" value="Secretin/TonB_short_N"/>
</dbReference>
<dbReference type="Gene3D" id="2.40.170.20">
    <property type="entry name" value="TonB-dependent receptor, beta-barrel domain"/>
    <property type="match status" value="1"/>
</dbReference>
<evidence type="ECO:0000256" key="2">
    <source>
        <dbReference type="ARBA" id="ARBA00022448"/>
    </source>
</evidence>
<evidence type="ECO:0000313" key="11">
    <source>
        <dbReference type="EMBL" id="SDE25085.1"/>
    </source>
</evidence>
<dbReference type="RefSeq" id="WP_068307600.1">
    <property type="nucleotide sequence ID" value="NZ_FNAK01000005.1"/>
</dbReference>
<feature type="region of interest" description="Disordered" evidence="8">
    <location>
        <begin position="107"/>
        <end position="129"/>
    </location>
</feature>
<dbReference type="GO" id="GO:0009279">
    <property type="term" value="C:cell outer membrane"/>
    <property type="evidence" value="ECO:0007669"/>
    <property type="project" value="UniProtKB-SubCell"/>
</dbReference>
<keyword evidence="12" id="KW-1185">Reference proteome</keyword>
<dbReference type="SUPFAM" id="SSF56935">
    <property type="entry name" value="Porins"/>
    <property type="match status" value="1"/>
</dbReference>
<evidence type="ECO:0000256" key="7">
    <source>
        <dbReference type="RuleBase" id="RU003357"/>
    </source>
</evidence>
<comment type="subcellular location">
    <subcellularLocation>
        <location evidence="1 7">Cell outer membrane</location>
    </subcellularLocation>
</comment>
<evidence type="ECO:0000256" key="3">
    <source>
        <dbReference type="ARBA" id="ARBA00022496"/>
    </source>
</evidence>
<dbReference type="InterPro" id="IPR000531">
    <property type="entry name" value="Beta-barrel_TonB"/>
</dbReference>
<evidence type="ECO:0000313" key="12">
    <source>
        <dbReference type="Proteomes" id="UP000183685"/>
    </source>
</evidence>
<organism evidence="11 12">
    <name type="scientific">Kordiimonas lacus</name>
    <dbReference type="NCBI Taxonomy" id="637679"/>
    <lineage>
        <taxon>Bacteria</taxon>
        <taxon>Pseudomonadati</taxon>
        <taxon>Pseudomonadota</taxon>
        <taxon>Alphaproteobacteria</taxon>
        <taxon>Kordiimonadales</taxon>
        <taxon>Kordiimonadaceae</taxon>
        <taxon>Kordiimonas</taxon>
    </lineage>
</organism>
<dbReference type="InterPro" id="IPR012910">
    <property type="entry name" value="Plug_dom"/>
</dbReference>
<evidence type="ECO:0000256" key="1">
    <source>
        <dbReference type="ARBA" id="ARBA00004442"/>
    </source>
</evidence>
<keyword evidence="2" id="KW-0813">Transport</keyword>
<dbReference type="Gene3D" id="3.55.50.30">
    <property type="match status" value="1"/>
</dbReference>
<dbReference type="PANTHER" id="PTHR47234">
    <property type="match status" value="1"/>
</dbReference>
<dbReference type="InterPro" id="IPR036942">
    <property type="entry name" value="Beta-barrel_TonB_sf"/>
</dbReference>
<feature type="chain" id="PRO_5010234269" evidence="9">
    <location>
        <begin position="33"/>
        <end position="950"/>
    </location>
</feature>
<keyword evidence="9" id="KW-0732">Signal</keyword>
<evidence type="ECO:0000259" key="10">
    <source>
        <dbReference type="SMART" id="SM00965"/>
    </source>
</evidence>
<feature type="domain" description="Secretin/TonB short N-terminal" evidence="10">
    <location>
        <begin position="61"/>
        <end position="112"/>
    </location>
</feature>
<reference evidence="11 12" key="1">
    <citation type="submission" date="2016-10" db="EMBL/GenBank/DDBJ databases">
        <authorList>
            <person name="de Groot N.N."/>
        </authorList>
    </citation>
    <scope>NUCLEOTIDE SEQUENCE [LARGE SCALE GENOMIC DNA]</scope>
    <source>
        <strain evidence="11 12">CGMCC 1.9109</strain>
    </source>
</reference>
<evidence type="ECO:0000256" key="4">
    <source>
        <dbReference type="ARBA" id="ARBA00023004"/>
    </source>
</evidence>
<gene>
    <name evidence="11" type="ORF">SAMN04488071_2468</name>
</gene>
<dbReference type="InterPro" id="IPR037066">
    <property type="entry name" value="Plug_dom_sf"/>
</dbReference>
<keyword evidence="7" id="KW-0798">TonB box</keyword>
<evidence type="ECO:0000256" key="6">
    <source>
        <dbReference type="ARBA" id="ARBA00023237"/>
    </source>
</evidence>
<dbReference type="Pfam" id="PF00593">
    <property type="entry name" value="TonB_dep_Rec_b-barrel"/>
    <property type="match status" value="1"/>
</dbReference>
<keyword evidence="6" id="KW-0998">Cell outer membrane</keyword>
<evidence type="ECO:0000256" key="9">
    <source>
        <dbReference type="SAM" id="SignalP"/>
    </source>
</evidence>
<dbReference type="SMART" id="SM00965">
    <property type="entry name" value="STN"/>
    <property type="match status" value="1"/>
</dbReference>
<keyword evidence="3" id="KW-0406">Ion transport</keyword>
<dbReference type="Proteomes" id="UP000183685">
    <property type="component" value="Unassembled WGS sequence"/>
</dbReference>
<dbReference type="EMBL" id="FNAK01000005">
    <property type="protein sequence ID" value="SDE25085.1"/>
    <property type="molecule type" value="Genomic_DNA"/>
</dbReference>
<evidence type="ECO:0000256" key="8">
    <source>
        <dbReference type="SAM" id="MobiDB-lite"/>
    </source>
</evidence>
<sequence length="950" mass="102559">MIRKPAAAGGLVRLLRLMVTLILGLSISVAAAADDPPEIRFDIAPQPLRQALLEFSEQARIQLILAVDTEDIPISQGVVGVMTAEDALMRLMEGTGLEYHFSSGNTVTVRKNKSNPKPPMRPENTPGQLDVDQISVAPASFEEIISIGTRVKGRTVAATSVPVDVLSSTALAFTGQTETGRMLQMLVPSFNFSSSSVSDGTDALRPATLRGMSPDQTLVLLNGRRRHASALVHVNTSVGRGSAGTDMNAVPAIALGRIEVLRDGAAAQYGSDAIAGVINLALRRDREGGMVQVSRGGTYAGDGDTTTASGFMAYPISSRGFVNLSLEYRDRAPTNRAGLSANQQYFGVNGERDCAATAEPAGCYDPREYTFDRRNFRIGDAASEQFAAVLNAEIPFADVGHWYGFTTYSDRDNLSAGFYRRVTQAERTVVDLYPDGFLPYINTEITDISAASGLVLNDLAGWRADIGFSYGRNEFAYRIKNSLNASLGADSPREADAGSLFFSQSVLSFDAVREGTVGTHAVTFAMGAEHRRDRYEIRAGEPVSYSDGGALNTDCPGCDTSPVRYQQGFQVFRGFSRDNVVDRHRDSFALYSDLDVELTDDWRIAGAARFEHYDDFGSRLTGKLTSRVRLTGALALRGAISTGFRAPSVQQKFFNSVSTQFVDAGGMTVAQERGTFRNDSALALAIGVPELKEETATNLSAGLVLTLPNFTLTADYYHISIDDRIAISGSVDIARLFPDVSDRMGITNGQFFFNAADTVTKGADIVAVYDWPLSSDDSLEFSLAANWNSTRVRDGSIRTTIGDTLAVPLFTPQDISILQDWQPDSRVMLAATYQTGPLSFLVRANRFGGYRICEGSCDQVSGEGLNVQDFGAEWVLDAQLSYELEALGLTATIGANNILGQYPDRNLIGQAGAGTLPGILSSDGVFTYSRRAAPFGFNGGYWYARLSARF</sequence>
<dbReference type="GO" id="GO:0006826">
    <property type="term" value="P:iron ion transport"/>
    <property type="evidence" value="ECO:0007669"/>
    <property type="project" value="UniProtKB-KW"/>
</dbReference>
<keyword evidence="5 7" id="KW-0472">Membrane</keyword>
<dbReference type="STRING" id="637679.GCA_001550055_03633"/>
<dbReference type="PANTHER" id="PTHR47234:SF3">
    <property type="entry name" value="SECRETIN_TONB SHORT N-TERMINAL DOMAIN-CONTAINING PROTEIN"/>
    <property type="match status" value="1"/>
</dbReference>
<protein>
    <submittedName>
        <fullName evidence="11">Iron complex outermembrane recepter protein</fullName>
    </submittedName>
</protein>
<feature type="signal peptide" evidence="9">
    <location>
        <begin position="1"/>
        <end position="32"/>
    </location>
</feature>
<proteinExistence type="inferred from homology"/>
<dbReference type="Pfam" id="PF07715">
    <property type="entry name" value="Plug"/>
    <property type="match status" value="1"/>
</dbReference>